<dbReference type="AlphaFoldDB" id="A0A9J6EQ86"/>
<protein>
    <submittedName>
        <fullName evidence="1">Uncharacterized protein</fullName>
    </submittedName>
</protein>
<dbReference type="VEuPathDB" id="VectorBase:LOC119176725"/>
<name>A0A9J6EQ86_RHIMP</name>
<comment type="caution">
    <text evidence="1">The sequence shown here is derived from an EMBL/GenBank/DDBJ whole genome shotgun (WGS) entry which is preliminary data.</text>
</comment>
<accession>A0A9J6EQ86</accession>
<evidence type="ECO:0000313" key="1">
    <source>
        <dbReference type="EMBL" id="KAH8036309.1"/>
    </source>
</evidence>
<reference evidence="1" key="2">
    <citation type="submission" date="2021-09" db="EMBL/GenBank/DDBJ databases">
        <authorList>
            <person name="Jia N."/>
            <person name="Wang J."/>
            <person name="Shi W."/>
            <person name="Du L."/>
            <person name="Sun Y."/>
            <person name="Zhan W."/>
            <person name="Jiang J."/>
            <person name="Wang Q."/>
            <person name="Zhang B."/>
            <person name="Ji P."/>
            <person name="Sakyi L.B."/>
            <person name="Cui X."/>
            <person name="Yuan T."/>
            <person name="Jiang B."/>
            <person name="Yang W."/>
            <person name="Lam T.T.-Y."/>
            <person name="Chang Q."/>
            <person name="Ding S."/>
            <person name="Wang X."/>
            <person name="Zhu J."/>
            <person name="Ruan X."/>
            <person name="Zhao L."/>
            <person name="Wei J."/>
            <person name="Que T."/>
            <person name="Du C."/>
            <person name="Cheng J."/>
            <person name="Dai P."/>
            <person name="Han X."/>
            <person name="Huang E."/>
            <person name="Gao Y."/>
            <person name="Liu J."/>
            <person name="Shao H."/>
            <person name="Ye R."/>
            <person name="Li L."/>
            <person name="Wei W."/>
            <person name="Wang X."/>
            <person name="Wang C."/>
            <person name="Huo Q."/>
            <person name="Li W."/>
            <person name="Guo W."/>
            <person name="Chen H."/>
            <person name="Chen S."/>
            <person name="Zhou L."/>
            <person name="Zhou L."/>
            <person name="Ni X."/>
            <person name="Tian J."/>
            <person name="Zhou Y."/>
            <person name="Sheng Y."/>
            <person name="Liu T."/>
            <person name="Pan Y."/>
            <person name="Xia L."/>
            <person name="Li J."/>
            <person name="Zhao F."/>
            <person name="Cao W."/>
        </authorList>
    </citation>
    <scope>NUCLEOTIDE SEQUENCE</scope>
    <source>
        <strain evidence="1">Rmic-2018</strain>
        <tissue evidence="1">Larvae</tissue>
    </source>
</reference>
<dbReference type="EMBL" id="JABSTU010000003">
    <property type="protein sequence ID" value="KAH8036309.1"/>
    <property type="molecule type" value="Genomic_DNA"/>
</dbReference>
<sequence>MVGGVALDETIKSTAGINAGETIMSCPNYTKNILVASTPYEGTAGKLARIRSIRVGDKEHEVSAYVSAPEEMAKGILKDVPLSYTQDQLSRALFTTRNPNLEYLKRLRDPTTVILLYEGNRAPPWAYFKSIMIRVALKRKQLNFCRDCGRLGQRVDVCPRLENKLCLICGIKNQITAHKCSPRCKNCGEAHPTANLTCKAKYKVPYVVKTRRWLAKNRDVREYGKEGALTPEDGA</sequence>
<reference evidence="1" key="1">
    <citation type="journal article" date="2020" name="Cell">
        <title>Large-Scale Comparative Analyses of Tick Genomes Elucidate Their Genetic Diversity and Vector Capacities.</title>
        <authorList>
            <consortium name="Tick Genome and Microbiome Consortium (TIGMIC)"/>
            <person name="Jia N."/>
            <person name="Wang J."/>
            <person name="Shi W."/>
            <person name="Du L."/>
            <person name="Sun Y."/>
            <person name="Zhan W."/>
            <person name="Jiang J.F."/>
            <person name="Wang Q."/>
            <person name="Zhang B."/>
            <person name="Ji P."/>
            <person name="Bell-Sakyi L."/>
            <person name="Cui X.M."/>
            <person name="Yuan T.T."/>
            <person name="Jiang B.G."/>
            <person name="Yang W.F."/>
            <person name="Lam T.T."/>
            <person name="Chang Q.C."/>
            <person name="Ding S.J."/>
            <person name="Wang X.J."/>
            <person name="Zhu J.G."/>
            <person name="Ruan X.D."/>
            <person name="Zhao L."/>
            <person name="Wei J.T."/>
            <person name="Ye R.Z."/>
            <person name="Que T.C."/>
            <person name="Du C.H."/>
            <person name="Zhou Y.H."/>
            <person name="Cheng J.X."/>
            <person name="Dai P.F."/>
            <person name="Guo W.B."/>
            <person name="Han X.H."/>
            <person name="Huang E.J."/>
            <person name="Li L.F."/>
            <person name="Wei W."/>
            <person name="Gao Y.C."/>
            <person name="Liu J.Z."/>
            <person name="Shao H.Z."/>
            <person name="Wang X."/>
            <person name="Wang C.C."/>
            <person name="Yang T.C."/>
            <person name="Huo Q.B."/>
            <person name="Li W."/>
            <person name="Chen H.Y."/>
            <person name="Chen S.E."/>
            <person name="Zhou L.G."/>
            <person name="Ni X.B."/>
            <person name="Tian J.H."/>
            <person name="Sheng Y."/>
            <person name="Liu T."/>
            <person name="Pan Y.S."/>
            <person name="Xia L.Y."/>
            <person name="Li J."/>
            <person name="Zhao F."/>
            <person name="Cao W.C."/>
        </authorList>
    </citation>
    <scope>NUCLEOTIDE SEQUENCE</scope>
    <source>
        <strain evidence="1">Rmic-2018</strain>
    </source>
</reference>
<dbReference type="Proteomes" id="UP000821866">
    <property type="component" value="Chromosome 11"/>
</dbReference>
<keyword evidence="2" id="KW-1185">Reference proteome</keyword>
<gene>
    <name evidence="1" type="ORF">HPB51_024834</name>
</gene>
<evidence type="ECO:0000313" key="2">
    <source>
        <dbReference type="Proteomes" id="UP000821866"/>
    </source>
</evidence>
<proteinExistence type="predicted"/>
<organism evidence="1 2">
    <name type="scientific">Rhipicephalus microplus</name>
    <name type="common">Cattle tick</name>
    <name type="synonym">Boophilus microplus</name>
    <dbReference type="NCBI Taxonomy" id="6941"/>
    <lineage>
        <taxon>Eukaryota</taxon>
        <taxon>Metazoa</taxon>
        <taxon>Ecdysozoa</taxon>
        <taxon>Arthropoda</taxon>
        <taxon>Chelicerata</taxon>
        <taxon>Arachnida</taxon>
        <taxon>Acari</taxon>
        <taxon>Parasitiformes</taxon>
        <taxon>Ixodida</taxon>
        <taxon>Ixodoidea</taxon>
        <taxon>Ixodidae</taxon>
        <taxon>Rhipicephalinae</taxon>
        <taxon>Rhipicephalus</taxon>
        <taxon>Boophilus</taxon>
    </lineage>
</organism>